<feature type="region of interest" description="Disordered" evidence="15">
    <location>
        <begin position="1"/>
        <end position="21"/>
    </location>
</feature>
<dbReference type="FunFam" id="3.30.40.10:FF:000187">
    <property type="entry name" value="E3 ubiquitin-protein ligase ATL6"/>
    <property type="match status" value="1"/>
</dbReference>
<dbReference type="InterPro" id="IPR013083">
    <property type="entry name" value="Znf_RING/FYVE/PHD"/>
</dbReference>
<keyword evidence="12" id="KW-0472">Membrane</keyword>
<protein>
    <recommendedName>
        <fullName evidence="4">RING-type E3 ubiquitin transferase</fullName>
        <ecNumber evidence="4">2.3.2.27</ecNumber>
    </recommendedName>
</protein>
<name>A0AAV0PUL2_9ROSI</name>
<dbReference type="Proteomes" id="UP001154282">
    <property type="component" value="Unassembled WGS sequence"/>
</dbReference>
<evidence type="ECO:0000256" key="14">
    <source>
        <dbReference type="PROSITE-ProRule" id="PRU00175"/>
    </source>
</evidence>
<evidence type="ECO:0000256" key="12">
    <source>
        <dbReference type="ARBA" id="ARBA00023136"/>
    </source>
</evidence>
<evidence type="ECO:0000256" key="5">
    <source>
        <dbReference type="ARBA" id="ARBA00022679"/>
    </source>
</evidence>
<dbReference type="Pfam" id="PF13639">
    <property type="entry name" value="zf-RING_2"/>
    <property type="match status" value="1"/>
</dbReference>
<keyword evidence="8 14" id="KW-0863">Zinc-finger</keyword>
<keyword evidence="7" id="KW-0479">Metal-binding</keyword>
<comment type="catalytic activity">
    <reaction evidence="1">
        <text>S-ubiquitinyl-[E2 ubiquitin-conjugating enzyme]-L-cysteine + [acceptor protein]-L-lysine = [E2 ubiquitin-conjugating enzyme]-L-cysteine + N(6)-ubiquitinyl-[acceptor protein]-L-lysine.</text>
        <dbReference type="EC" id="2.3.2.27"/>
    </reaction>
</comment>
<proteinExistence type="inferred from homology"/>
<comment type="similarity">
    <text evidence="13">Belongs to the RING-type zinc finger family. ATL subfamily.</text>
</comment>
<evidence type="ECO:0000259" key="16">
    <source>
        <dbReference type="PROSITE" id="PS50089"/>
    </source>
</evidence>
<evidence type="ECO:0000256" key="4">
    <source>
        <dbReference type="ARBA" id="ARBA00012483"/>
    </source>
</evidence>
<dbReference type="PANTHER" id="PTHR45768:SF16">
    <property type="entry name" value="E3 UBIQUITIN-PROTEIN LIGASE ATL4"/>
    <property type="match status" value="1"/>
</dbReference>
<dbReference type="EMBL" id="CAMGYJ010000009">
    <property type="protein sequence ID" value="CAI0474877.1"/>
    <property type="molecule type" value="Genomic_DNA"/>
</dbReference>
<evidence type="ECO:0000256" key="1">
    <source>
        <dbReference type="ARBA" id="ARBA00000900"/>
    </source>
</evidence>
<evidence type="ECO:0000256" key="15">
    <source>
        <dbReference type="SAM" id="MobiDB-lite"/>
    </source>
</evidence>
<reference evidence="17" key="1">
    <citation type="submission" date="2022-08" db="EMBL/GenBank/DDBJ databases">
        <authorList>
            <person name="Gutierrez-Valencia J."/>
        </authorList>
    </citation>
    <scope>NUCLEOTIDE SEQUENCE</scope>
</reference>
<dbReference type="GO" id="GO:0016567">
    <property type="term" value="P:protein ubiquitination"/>
    <property type="evidence" value="ECO:0007669"/>
    <property type="project" value="TreeGrafter"/>
</dbReference>
<comment type="subcellular location">
    <subcellularLocation>
        <location evidence="2">Membrane</location>
        <topology evidence="2">Single-pass membrane protein</topology>
    </subcellularLocation>
</comment>
<keyword evidence="9" id="KW-0833">Ubl conjugation pathway</keyword>
<evidence type="ECO:0000256" key="7">
    <source>
        <dbReference type="ARBA" id="ARBA00022723"/>
    </source>
</evidence>
<comment type="caution">
    <text evidence="17">The sequence shown here is derived from an EMBL/GenBank/DDBJ whole genome shotgun (WGS) entry which is preliminary data.</text>
</comment>
<keyword evidence="18" id="KW-1185">Reference proteome</keyword>
<evidence type="ECO:0000256" key="2">
    <source>
        <dbReference type="ARBA" id="ARBA00004167"/>
    </source>
</evidence>
<dbReference type="InterPro" id="IPR001841">
    <property type="entry name" value="Znf_RING"/>
</dbReference>
<dbReference type="SUPFAM" id="SSF57850">
    <property type="entry name" value="RING/U-box"/>
    <property type="match status" value="1"/>
</dbReference>
<evidence type="ECO:0000256" key="11">
    <source>
        <dbReference type="ARBA" id="ARBA00022989"/>
    </source>
</evidence>
<organism evidence="17 18">
    <name type="scientific">Linum tenue</name>
    <dbReference type="NCBI Taxonomy" id="586396"/>
    <lineage>
        <taxon>Eukaryota</taxon>
        <taxon>Viridiplantae</taxon>
        <taxon>Streptophyta</taxon>
        <taxon>Embryophyta</taxon>
        <taxon>Tracheophyta</taxon>
        <taxon>Spermatophyta</taxon>
        <taxon>Magnoliopsida</taxon>
        <taxon>eudicotyledons</taxon>
        <taxon>Gunneridae</taxon>
        <taxon>Pentapetalae</taxon>
        <taxon>rosids</taxon>
        <taxon>fabids</taxon>
        <taxon>Malpighiales</taxon>
        <taxon>Linaceae</taxon>
        <taxon>Linum</taxon>
    </lineage>
</organism>
<evidence type="ECO:0000313" key="17">
    <source>
        <dbReference type="EMBL" id="CAI0474877.1"/>
    </source>
</evidence>
<evidence type="ECO:0000256" key="6">
    <source>
        <dbReference type="ARBA" id="ARBA00022692"/>
    </source>
</evidence>
<feature type="compositionally biased region" description="Polar residues" evidence="15">
    <location>
        <begin position="1"/>
        <end position="20"/>
    </location>
</feature>
<dbReference type="GO" id="GO:0016020">
    <property type="term" value="C:membrane"/>
    <property type="evidence" value="ECO:0007669"/>
    <property type="project" value="UniProtKB-SubCell"/>
</dbReference>
<sequence>GCGSKLQTAKSLHGRSPTNTSVRLFTSSSTASSNRSSVSPQITSSLLESLPLFTFASIHRHSASSSSGDCTVCFSKFKPNDQLRLLPLCCHTFHSACIDTWLLSNQTCPLCRSPLHASNSDILKALSSSSVSDSFRLEIGSVSRLQGDDVAHQHFSTPQSAHSSVSTTVFVGGGGSSSIAFEDFHFPSDLISIQDHKDETMLGAFHSLL</sequence>
<keyword evidence="11" id="KW-1133">Transmembrane helix</keyword>
<evidence type="ECO:0000313" key="18">
    <source>
        <dbReference type="Proteomes" id="UP001154282"/>
    </source>
</evidence>
<gene>
    <name evidence="17" type="ORF">LITE_LOCUS40232</name>
</gene>
<dbReference type="GO" id="GO:0008270">
    <property type="term" value="F:zinc ion binding"/>
    <property type="evidence" value="ECO:0007669"/>
    <property type="project" value="UniProtKB-KW"/>
</dbReference>
<feature type="non-terminal residue" evidence="17">
    <location>
        <position position="1"/>
    </location>
</feature>
<evidence type="ECO:0000256" key="3">
    <source>
        <dbReference type="ARBA" id="ARBA00004906"/>
    </source>
</evidence>
<dbReference type="PROSITE" id="PS50089">
    <property type="entry name" value="ZF_RING_2"/>
    <property type="match status" value="1"/>
</dbReference>
<dbReference type="PANTHER" id="PTHR45768">
    <property type="entry name" value="E3 UBIQUITIN-PROTEIN LIGASE RNF13-LIKE"/>
    <property type="match status" value="1"/>
</dbReference>
<feature type="domain" description="RING-type" evidence="16">
    <location>
        <begin position="70"/>
        <end position="112"/>
    </location>
</feature>
<dbReference type="EC" id="2.3.2.27" evidence="4"/>
<accession>A0AAV0PUL2</accession>
<comment type="pathway">
    <text evidence="3">Protein modification; protein ubiquitination.</text>
</comment>
<dbReference type="SMART" id="SM00184">
    <property type="entry name" value="RING"/>
    <property type="match status" value="1"/>
</dbReference>
<dbReference type="GO" id="GO:0061630">
    <property type="term" value="F:ubiquitin protein ligase activity"/>
    <property type="evidence" value="ECO:0007669"/>
    <property type="project" value="UniProtKB-EC"/>
</dbReference>
<dbReference type="AlphaFoldDB" id="A0AAV0PUL2"/>
<evidence type="ECO:0000256" key="10">
    <source>
        <dbReference type="ARBA" id="ARBA00022833"/>
    </source>
</evidence>
<evidence type="ECO:0000256" key="13">
    <source>
        <dbReference type="ARBA" id="ARBA00024209"/>
    </source>
</evidence>
<evidence type="ECO:0000256" key="8">
    <source>
        <dbReference type="ARBA" id="ARBA00022771"/>
    </source>
</evidence>
<keyword evidence="10" id="KW-0862">Zinc</keyword>
<keyword evidence="5" id="KW-0808">Transferase</keyword>
<keyword evidence="6" id="KW-0812">Transmembrane</keyword>
<dbReference type="Gene3D" id="3.30.40.10">
    <property type="entry name" value="Zinc/RING finger domain, C3HC4 (zinc finger)"/>
    <property type="match status" value="1"/>
</dbReference>
<evidence type="ECO:0000256" key="9">
    <source>
        <dbReference type="ARBA" id="ARBA00022786"/>
    </source>
</evidence>